<dbReference type="EMBL" id="CP000473">
    <property type="protein sequence ID" value="ABJ86764.1"/>
    <property type="molecule type" value="Genomic_DNA"/>
</dbReference>
<dbReference type="PANTHER" id="PTHR40037">
    <property type="entry name" value="PHOSPHOESTERASE YJCG-RELATED"/>
    <property type="match status" value="1"/>
</dbReference>
<protein>
    <recommendedName>
        <fullName evidence="2">2',5' RNA ligase</fullName>
    </recommendedName>
</protein>
<dbReference type="AlphaFoldDB" id="Q01UA6"/>
<dbReference type="SUPFAM" id="SSF55144">
    <property type="entry name" value="LigT-like"/>
    <property type="match status" value="1"/>
</dbReference>
<dbReference type="OrthoDB" id="358773at2"/>
<name>Q01UA6_SOLUE</name>
<dbReference type="eggNOG" id="COG1514">
    <property type="taxonomic scope" value="Bacteria"/>
</dbReference>
<dbReference type="PANTHER" id="PTHR40037:SF1">
    <property type="entry name" value="PHOSPHOESTERASE SAOUHSC_00951-RELATED"/>
    <property type="match status" value="1"/>
</dbReference>
<sequence>MGFDSNGVLFQIPAEQRLNVFALVVYIPDPLGRFLDDLRKELVPGCNPHAHVSMLPPRPLAVDWQVASEQVRRCAAAHAPFEVTLGAIRRFPVTNVIYIELARGAEQFFAMHEAMNREALEFAEPFQYHPHVTLAQEIPPPLVEEVDRKAHQLWEGYDGPRTFRAERTAFVQNTLGNCWIDLAESDLGAVTV</sequence>
<accession>Q01UA6</accession>
<dbReference type="Pfam" id="PF13563">
    <property type="entry name" value="2_5_RNA_ligase2"/>
    <property type="match status" value="1"/>
</dbReference>
<dbReference type="HOGENOM" id="CLU_1466381_0_0_0"/>
<dbReference type="InParanoid" id="Q01UA6"/>
<dbReference type="KEGG" id="sus:Acid_5817"/>
<reference evidence="1" key="1">
    <citation type="submission" date="2006-10" db="EMBL/GenBank/DDBJ databases">
        <title>Complete sequence of Solibacter usitatus Ellin6076.</title>
        <authorList>
            <consortium name="US DOE Joint Genome Institute"/>
            <person name="Copeland A."/>
            <person name="Lucas S."/>
            <person name="Lapidus A."/>
            <person name="Barry K."/>
            <person name="Detter J.C."/>
            <person name="Glavina del Rio T."/>
            <person name="Hammon N."/>
            <person name="Israni S."/>
            <person name="Dalin E."/>
            <person name="Tice H."/>
            <person name="Pitluck S."/>
            <person name="Thompson L.S."/>
            <person name="Brettin T."/>
            <person name="Bruce D."/>
            <person name="Han C."/>
            <person name="Tapia R."/>
            <person name="Gilna P."/>
            <person name="Schmutz J."/>
            <person name="Larimer F."/>
            <person name="Land M."/>
            <person name="Hauser L."/>
            <person name="Kyrpides N."/>
            <person name="Mikhailova N."/>
            <person name="Janssen P.H."/>
            <person name="Kuske C.R."/>
            <person name="Richardson P."/>
        </authorList>
    </citation>
    <scope>NUCLEOTIDE SEQUENCE</scope>
    <source>
        <strain evidence="1">Ellin6076</strain>
    </source>
</reference>
<evidence type="ECO:0008006" key="2">
    <source>
        <dbReference type="Google" id="ProtNLM"/>
    </source>
</evidence>
<organism evidence="1">
    <name type="scientific">Solibacter usitatus (strain Ellin6076)</name>
    <dbReference type="NCBI Taxonomy" id="234267"/>
    <lineage>
        <taxon>Bacteria</taxon>
        <taxon>Pseudomonadati</taxon>
        <taxon>Acidobacteriota</taxon>
        <taxon>Terriglobia</taxon>
        <taxon>Bryobacterales</taxon>
        <taxon>Solibacteraceae</taxon>
        <taxon>Candidatus Solibacter</taxon>
    </lineage>
</organism>
<dbReference type="InterPro" id="IPR009097">
    <property type="entry name" value="Cyclic_Pdiesterase"/>
</dbReference>
<dbReference type="InterPro" id="IPR050580">
    <property type="entry name" value="2H_phosphoesterase_YjcG-like"/>
</dbReference>
<evidence type="ECO:0000313" key="1">
    <source>
        <dbReference type="EMBL" id="ABJ86764.1"/>
    </source>
</evidence>
<gene>
    <name evidence="1" type="ordered locus">Acid_5817</name>
</gene>
<dbReference type="STRING" id="234267.Acid_5817"/>
<dbReference type="Gene3D" id="3.90.1140.10">
    <property type="entry name" value="Cyclic phosphodiesterase"/>
    <property type="match status" value="1"/>
</dbReference>
<proteinExistence type="predicted"/>